<gene>
    <name evidence="2" type="ORF">RKE40_19650</name>
</gene>
<reference evidence="2 3" key="1">
    <citation type="submission" date="2023-09" db="EMBL/GenBank/DDBJ databases">
        <title>Whole genome shotgun sequencing (WGS) of Bosea sp. ZW T0_25, isolated from stored onions (Allium cepa).</title>
        <authorList>
            <person name="Stoll D.A."/>
            <person name="Huch M."/>
        </authorList>
    </citation>
    <scope>NUCLEOTIDE SEQUENCE [LARGE SCALE GENOMIC DNA]</scope>
    <source>
        <strain evidence="2 3">ZW T0_25</strain>
    </source>
</reference>
<keyword evidence="3" id="KW-1185">Reference proteome</keyword>
<organism evidence="2 3">
    <name type="scientific">Bosea rubneri</name>
    <dbReference type="NCBI Taxonomy" id="3075434"/>
    <lineage>
        <taxon>Bacteria</taxon>
        <taxon>Pseudomonadati</taxon>
        <taxon>Pseudomonadota</taxon>
        <taxon>Alphaproteobacteria</taxon>
        <taxon>Hyphomicrobiales</taxon>
        <taxon>Boseaceae</taxon>
        <taxon>Bosea</taxon>
    </lineage>
</organism>
<protein>
    <submittedName>
        <fullName evidence="2">Uncharacterized protein</fullName>
    </submittedName>
</protein>
<feature type="signal peptide" evidence="1">
    <location>
        <begin position="1"/>
        <end position="23"/>
    </location>
</feature>
<evidence type="ECO:0000313" key="3">
    <source>
        <dbReference type="Proteomes" id="UP001254257"/>
    </source>
</evidence>
<dbReference type="PROSITE" id="PS51257">
    <property type="entry name" value="PROKAR_LIPOPROTEIN"/>
    <property type="match status" value="1"/>
</dbReference>
<dbReference type="EMBL" id="JAWDID010000034">
    <property type="protein sequence ID" value="MDU0342116.1"/>
    <property type="molecule type" value="Genomic_DNA"/>
</dbReference>
<evidence type="ECO:0000313" key="2">
    <source>
        <dbReference type="EMBL" id="MDU0342116.1"/>
    </source>
</evidence>
<name>A0ABU3SBN3_9HYPH</name>
<dbReference type="Proteomes" id="UP001254257">
    <property type="component" value="Unassembled WGS sequence"/>
</dbReference>
<feature type="chain" id="PRO_5045882788" evidence="1">
    <location>
        <begin position="24"/>
        <end position="182"/>
    </location>
</feature>
<comment type="caution">
    <text evidence="2">The sequence shown here is derived from an EMBL/GenBank/DDBJ whole genome shotgun (WGS) entry which is preliminary data.</text>
</comment>
<keyword evidence="1" id="KW-0732">Signal</keyword>
<dbReference type="RefSeq" id="WP_316019911.1">
    <property type="nucleotide sequence ID" value="NZ_JAWDID010000034.1"/>
</dbReference>
<proteinExistence type="predicted"/>
<evidence type="ECO:0000256" key="1">
    <source>
        <dbReference type="SAM" id="SignalP"/>
    </source>
</evidence>
<sequence>MRSRLRFGALALAVVLLAGCADHFGPGLVQLAAGRGWEPLPIQSWVVNDGITPKAIVYCPPEDCVRPGVAALLNFEGREAIEMERALALDPARLAHAFAKPADSKTKKPAKVAKPASTTTVSRFKLDGTNGILVEIRAREGHRLASTAILYARKDKVLSLAIAVTNDSQAARDYVRATWESR</sequence>
<accession>A0ABU3SBN3</accession>